<name>A0A923T8S4_9BACT</name>
<feature type="domain" description="Type 9 secretion system plug protein N-terminal" evidence="1">
    <location>
        <begin position="46"/>
        <end position="171"/>
    </location>
</feature>
<gene>
    <name evidence="2" type="ORF">H9S92_11890</name>
</gene>
<evidence type="ECO:0000259" key="1">
    <source>
        <dbReference type="Pfam" id="PF17116"/>
    </source>
</evidence>
<dbReference type="InterPro" id="IPR031345">
    <property type="entry name" value="T9SS_Plug_N"/>
</dbReference>
<comment type="caution">
    <text evidence="2">The sequence shown here is derived from an EMBL/GenBank/DDBJ whole genome shotgun (WGS) entry which is preliminary data.</text>
</comment>
<dbReference type="EMBL" id="JACSIT010000106">
    <property type="protein sequence ID" value="MBC6994869.1"/>
    <property type="molecule type" value="Genomic_DNA"/>
</dbReference>
<protein>
    <submittedName>
        <fullName evidence="2">DUF5103 domain-containing protein</fullName>
    </submittedName>
</protein>
<keyword evidence="3" id="KW-1185">Reference proteome</keyword>
<reference evidence="2" key="1">
    <citation type="submission" date="2020-08" db="EMBL/GenBank/DDBJ databases">
        <title>Lewinella bacteria from marine environments.</title>
        <authorList>
            <person name="Zhong Y."/>
        </authorList>
    </citation>
    <scope>NUCLEOTIDE SEQUENCE</scope>
    <source>
        <strain evidence="2">KCTC 42187</strain>
    </source>
</reference>
<evidence type="ECO:0000313" key="2">
    <source>
        <dbReference type="EMBL" id="MBC6994869.1"/>
    </source>
</evidence>
<dbReference type="Pfam" id="PF17116">
    <property type="entry name" value="T9SS_plug_1st"/>
    <property type="match status" value="1"/>
</dbReference>
<evidence type="ECO:0000313" key="3">
    <source>
        <dbReference type="Proteomes" id="UP000650081"/>
    </source>
</evidence>
<dbReference type="AlphaFoldDB" id="A0A923T8S4"/>
<proteinExistence type="predicted"/>
<sequence length="456" mass="53101">MKHCSFVFSLHLRSGALLLLLLCGSPLLRSQDEGLRYYDNTYVDNITTVRFHLDGFPHSYPLIELNGNARLRLSFDDTSDEVRRYSYKFIHCNQNWEPSDLSPLEYNSGYAEDYLEDYDFSLRTLKQYVHYDLVFPNRNMRIEASGNYLLVVYDAEDDPYPVITRRFMVQETLAGVSGRVMRSATVDKIHSHQEVDLTVNTKQLEVRAPLRELSATVIQNYRWDNAVIGIQPSMLQRESVLFDYQGKVSFRGMNEYRNLDIRSIRAPRTEMVSITNEGDYFAMMMQADRPRGDGSYLNYFDLNGDFVNFRLDQPVINLADEFLQENFNRFGLEFTGEYIEMTFVFATGTPLERDVYIFGGLTEYQLKPQFKMVWNPNISAYVGRAMLKQGFYNYHYVTQQRPPEKSSRPADQLSYELTEGSFDETENDYLGLIYWRPIGGRYDRLVGTAVLNSNVN</sequence>
<organism evidence="2 3">
    <name type="scientific">Neolewinella lacunae</name>
    <dbReference type="NCBI Taxonomy" id="1517758"/>
    <lineage>
        <taxon>Bacteria</taxon>
        <taxon>Pseudomonadati</taxon>
        <taxon>Bacteroidota</taxon>
        <taxon>Saprospiria</taxon>
        <taxon>Saprospirales</taxon>
        <taxon>Lewinellaceae</taxon>
        <taxon>Neolewinella</taxon>
    </lineage>
</organism>
<dbReference type="RefSeq" id="WP_187466940.1">
    <property type="nucleotide sequence ID" value="NZ_JACSIT010000106.1"/>
</dbReference>
<accession>A0A923T8S4</accession>
<dbReference type="Proteomes" id="UP000650081">
    <property type="component" value="Unassembled WGS sequence"/>
</dbReference>